<feature type="transmembrane region" description="Helical" evidence="1">
    <location>
        <begin position="35"/>
        <end position="60"/>
    </location>
</feature>
<comment type="caution">
    <text evidence="3">The sequence shown here is derived from an EMBL/GenBank/DDBJ whole genome shotgun (WGS) entry which is preliminary data.</text>
</comment>
<organism evidence="3 4">
    <name type="scientific">Acidiluteibacter ferrifornacis</name>
    <dbReference type="NCBI Taxonomy" id="2692424"/>
    <lineage>
        <taxon>Bacteria</taxon>
        <taxon>Pseudomonadati</taxon>
        <taxon>Bacteroidota</taxon>
        <taxon>Flavobacteriia</taxon>
        <taxon>Flavobacteriales</taxon>
        <taxon>Cryomorphaceae</taxon>
        <taxon>Acidiluteibacter</taxon>
    </lineage>
</organism>
<dbReference type="CDD" id="cd09084">
    <property type="entry name" value="EEP-2"/>
    <property type="match status" value="1"/>
</dbReference>
<protein>
    <recommendedName>
        <fullName evidence="2">Endonuclease/exonuclease/phosphatase domain-containing protein</fullName>
    </recommendedName>
</protein>
<evidence type="ECO:0000256" key="1">
    <source>
        <dbReference type="SAM" id="Phobius"/>
    </source>
</evidence>
<dbReference type="PANTHER" id="PTHR14859">
    <property type="entry name" value="CALCOFLUOR WHITE HYPERSENSITIVE PROTEIN PRECURSOR"/>
    <property type="match status" value="1"/>
</dbReference>
<dbReference type="Pfam" id="PF03372">
    <property type="entry name" value="Exo_endo_phos"/>
    <property type="match status" value="1"/>
</dbReference>
<evidence type="ECO:0000313" key="3">
    <source>
        <dbReference type="EMBL" id="NBG65584.1"/>
    </source>
</evidence>
<dbReference type="GO" id="GO:0016020">
    <property type="term" value="C:membrane"/>
    <property type="evidence" value="ECO:0007669"/>
    <property type="project" value="GOC"/>
</dbReference>
<sequence length="372" mass="43137">MKKFKFLGAIFYLLNILAAVSLLIGYAASHISPSFVLFPAFFGLALPALILLNILFLIGWMVVGRIRFVLSLIVLILGYQSIPKMIQLNKMKEASPDALKIMSHNVRLFDLYMWQEDKHTRNDIFRLIRTEKADILCLQEFYFSQDKTYEFKTLDSLMTFPNITYKHDEYSYVKGPNKWGIATFSKYPILNRGRVKFDDGEHNICIYTDIKTEKEIIRVYNMHLASIKLERVDYKTINDVYANSFSTYFGNEKMLLNKLKEAFQRRETQVNLIKESIAKSPYKVIVCGDLNDTPTSYAYQALAKDLEDSFLEAGRGFGQTYIGKFPSFRIDYILHSEGLVAEQFFTLPEKLSDHHPIVAYINWDKARSSDKE</sequence>
<dbReference type="InterPro" id="IPR005135">
    <property type="entry name" value="Endo/exonuclease/phosphatase"/>
</dbReference>
<feature type="domain" description="Endonuclease/exonuclease/phosphatase" evidence="2">
    <location>
        <begin position="102"/>
        <end position="354"/>
    </location>
</feature>
<gene>
    <name evidence="3" type="ORF">GQN54_05615</name>
</gene>
<dbReference type="InterPro" id="IPR036691">
    <property type="entry name" value="Endo/exonu/phosph_ase_sf"/>
</dbReference>
<keyword evidence="1" id="KW-0812">Transmembrane</keyword>
<dbReference type="SUPFAM" id="SSF56219">
    <property type="entry name" value="DNase I-like"/>
    <property type="match status" value="1"/>
</dbReference>
<dbReference type="RefSeq" id="WP_160632535.1">
    <property type="nucleotide sequence ID" value="NZ_WWNE01000005.1"/>
</dbReference>
<feature type="transmembrane region" description="Helical" evidence="1">
    <location>
        <begin position="66"/>
        <end position="82"/>
    </location>
</feature>
<dbReference type="EMBL" id="WWNE01000005">
    <property type="protein sequence ID" value="NBG65584.1"/>
    <property type="molecule type" value="Genomic_DNA"/>
</dbReference>
<dbReference type="GO" id="GO:0006506">
    <property type="term" value="P:GPI anchor biosynthetic process"/>
    <property type="evidence" value="ECO:0007669"/>
    <property type="project" value="TreeGrafter"/>
</dbReference>
<dbReference type="PANTHER" id="PTHR14859:SF15">
    <property type="entry name" value="ENDONUCLEASE_EXONUCLEASE_PHOSPHATASE DOMAIN-CONTAINING PROTEIN"/>
    <property type="match status" value="1"/>
</dbReference>
<proteinExistence type="predicted"/>
<feature type="transmembrane region" description="Helical" evidence="1">
    <location>
        <begin position="6"/>
        <end position="28"/>
    </location>
</feature>
<dbReference type="AlphaFoldDB" id="A0A6N9NIC6"/>
<accession>A0A6N9NIC6</accession>
<keyword evidence="1" id="KW-0472">Membrane</keyword>
<name>A0A6N9NIC6_9FLAO</name>
<keyword evidence="1" id="KW-1133">Transmembrane helix</keyword>
<keyword evidence="4" id="KW-1185">Reference proteome</keyword>
<dbReference type="InterPro" id="IPR051916">
    <property type="entry name" value="GPI-anchor_lipid_remodeler"/>
</dbReference>
<dbReference type="Gene3D" id="3.60.10.10">
    <property type="entry name" value="Endonuclease/exonuclease/phosphatase"/>
    <property type="match status" value="1"/>
</dbReference>
<dbReference type="GO" id="GO:0003824">
    <property type="term" value="F:catalytic activity"/>
    <property type="evidence" value="ECO:0007669"/>
    <property type="project" value="InterPro"/>
</dbReference>
<dbReference type="Proteomes" id="UP000470771">
    <property type="component" value="Unassembled WGS sequence"/>
</dbReference>
<evidence type="ECO:0000313" key="4">
    <source>
        <dbReference type="Proteomes" id="UP000470771"/>
    </source>
</evidence>
<reference evidence="3 4" key="1">
    <citation type="submission" date="2019-12" db="EMBL/GenBank/DDBJ databases">
        <authorList>
            <person name="Zhao J."/>
        </authorList>
    </citation>
    <scope>NUCLEOTIDE SEQUENCE [LARGE SCALE GENOMIC DNA]</scope>
    <source>
        <strain evidence="3 4">S-15</strain>
    </source>
</reference>
<evidence type="ECO:0000259" key="2">
    <source>
        <dbReference type="Pfam" id="PF03372"/>
    </source>
</evidence>